<keyword evidence="15 33" id="KW-1133">Transmembrane helix</keyword>
<dbReference type="SMART" id="SM00333">
    <property type="entry name" value="TUDOR"/>
    <property type="match status" value="1"/>
</dbReference>
<sequence length="603" mass="68902">MPSRKFENGELVMGRWPGSNLYYEVKVMDYDTSTQLHTVKYKDGTELELREADMQHKTESELDSSRLDVRYNLRPRKEETAGKVMESEEPERKMENIVGNTHKYKVPKTTELEFGGKIGAFFMLSLLPATVLTLLLICGEKDASVLNFPPALPALTTLWDNHVFGIVVLWFLIQALIYVLPIGKVVDGLPLKNGKRLRYRINGFYAICLSAVLVGAAVNHGIDLSYIHGHFLQFAVSAMAFSLILGIYLYIRSRWASEDELAPGGNSGNLIYDFFIGHELNPRIKNFDLKYFCELRPGLIGWVVINLAMMLAEMKFQKLEYPSLAMILVNSFQLLYVLDALWNEEAILTTMDIVHDGFGFMLAFGDLVWVPFTYSLQAFYLVNHPNEVSWPFAAAIITLNFIGYIVFRKANSQKNAFRRNPYDPKVAHLMTIPTATGKSLLVSGMWGFVRHPNYLGDIIMALAWSLPCETVAVVKSVKMKRHYETKHLAFDCRYPQGSSVRNPFIVPASSTWCTEAKDNDQLQLELADLQADKVLKVVLNIVTMFGSTYVCFSHILPYFYVIYFTCLLIHREARDEHQCLKKYGSAWDEYCRQVRYRIFPGVY</sequence>
<evidence type="ECO:0000256" key="13">
    <source>
        <dbReference type="ARBA" id="ARBA00022824"/>
    </source>
</evidence>
<evidence type="ECO:0000256" key="11">
    <source>
        <dbReference type="ARBA" id="ARBA00022692"/>
    </source>
</evidence>
<evidence type="ECO:0000256" key="1">
    <source>
        <dbReference type="ARBA" id="ARBA00004473"/>
    </source>
</evidence>
<evidence type="ECO:0000256" key="20">
    <source>
        <dbReference type="ARBA" id="ARBA00023136"/>
    </source>
</evidence>
<keyword evidence="12 33" id="KW-0152">Cholesterol biosynthesis</keyword>
<evidence type="ECO:0000256" key="24">
    <source>
        <dbReference type="ARBA" id="ARBA00023242"/>
    </source>
</evidence>
<evidence type="ECO:0000256" key="17">
    <source>
        <dbReference type="ARBA" id="ARBA00023011"/>
    </source>
</evidence>
<keyword evidence="7" id="KW-0963">Cytoplasm</keyword>
<keyword evidence="18 33" id="KW-0443">Lipid metabolism</keyword>
<evidence type="ECO:0000256" key="19">
    <source>
        <dbReference type="ARBA" id="ARBA00023125"/>
    </source>
</evidence>
<evidence type="ECO:0000256" key="8">
    <source>
        <dbReference type="ARBA" id="ARBA00022516"/>
    </source>
</evidence>
<evidence type="ECO:0000256" key="15">
    <source>
        <dbReference type="ARBA" id="ARBA00022989"/>
    </source>
</evidence>
<keyword evidence="10" id="KW-0597">Phosphoprotein</keyword>
<keyword evidence="11 33" id="KW-0812">Transmembrane</keyword>
<protein>
    <recommendedName>
        <fullName evidence="6">Delta(14)-sterol reductase LBR</fullName>
        <ecNumber evidence="5">1.3.1.70</ecNumber>
    </recommendedName>
    <alternativeName>
        <fullName evidence="29">3-beta-hydroxysterol Delta (14)-reductase</fullName>
    </alternativeName>
    <alternativeName>
        <fullName evidence="26">C-14 sterol reductase</fullName>
    </alternativeName>
    <alternativeName>
        <fullName evidence="25">Integral nuclear envelope inner membrane protein</fullName>
    </alternativeName>
    <alternativeName>
        <fullName evidence="27">Lamin-B receptor</fullName>
    </alternativeName>
    <alternativeName>
        <fullName evidence="28">Sterol C14-reductase</fullName>
    </alternativeName>
</protein>
<dbReference type="Proteomes" id="UP000289886">
    <property type="component" value="Unassembled WGS sequence"/>
</dbReference>
<dbReference type="GO" id="GO:0005789">
    <property type="term" value="C:endoplasmic reticulum membrane"/>
    <property type="evidence" value="ECO:0007669"/>
    <property type="project" value="UniProtKB-SubCell"/>
</dbReference>
<name>A0A444TYX6_ACIRT</name>
<evidence type="ECO:0000259" key="34">
    <source>
        <dbReference type="SMART" id="SM00333"/>
    </source>
</evidence>
<evidence type="ECO:0000256" key="9">
    <source>
        <dbReference type="ARBA" id="ARBA00022548"/>
    </source>
</evidence>
<comment type="catalytic activity">
    <reaction evidence="30">
        <text>4,4-dimethyl-8,14-cholestadien-3beta-ol + NADPH + H(+) = 4,4-dimethyl-5alpha-cholest-8-en-3beta-ol + NADP(+)</text>
        <dbReference type="Rhea" id="RHEA:46812"/>
        <dbReference type="ChEBI" id="CHEBI:15378"/>
        <dbReference type="ChEBI" id="CHEBI:57783"/>
        <dbReference type="ChEBI" id="CHEBI:58349"/>
        <dbReference type="ChEBI" id="CHEBI:78904"/>
        <dbReference type="ChEBI" id="CHEBI:87044"/>
    </reaction>
</comment>
<evidence type="ECO:0000256" key="6">
    <source>
        <dbReference type="ARBA" id="ARBA00017801"/>
    </source>
</evidence>
<evidence type="ECO:0000256" key="27">
    <source>
        <dbReference type="ARBA" id="ARBA00030798"/>
    </source>
</evidence>
<evidence type="ECO:0000256" key="26">
    <source>
        <dbReference type="ARBA" id="ARBA00030165"/>
    </source>
</evidence>
<comment type="caution">
    <text evidence="35">The sequence shown here is derived from an EMBL/GenBank/DDBJ whole genome shotgun (WGS) entry which is preliminary data.</text>
</comment>
<dbReference type="FunFam" id="1.20.120.1630:FF:000001">
    <property type="entry name" value="delta(14)-sterol reductase isoform X1"/>
    <property type="match status" value="1"/>
</dbReference>
<evidence type="ECO:0000256" key="5">
    <source>
        <dbReference type="ARBA" id="ARBA00012413"/>
    </source>
</evidence>
<organism evidence="35 36">
    <name type="scientific">Acipenser ruthenus</name>
    <name type="common">Sterlet sturgeon</name>
    <dbReference type="NCBI Taxonomy" id="7906"/>
    <lineage>
        <taxon>Eukaryota</taxon>
        <taxon>Metazoa</taxon>
        <taxon>Chordata</taxon>
        <taxon>Craniata</taxon>
        <taxon>Vertebrata</taxon>
        <taxon>Euteleostomi</taxon>
        <taxon>Actinopterygii</taxon>
        <taxon>Chondrostei</taxon>
        <taxon>Acipenseriformes</taxon>
        <taxon>Acipenseridae</taxon>
        <taxon>Acipenser</taxon>
    </lineage>
</organism>
<dbReference type="PROSITE" id="PS01017">
    <property type="entry name" value="STEROL_REDUCT_1"/>
    <property type="match status" value="1"/>
</dbReference>
<evidence type="ECO:0000256" key="2">
    <source>
        <dbReference type="ARBA" id="ARBA00004496"/>
    </source>
</evidence>
<keyword evidence="8 33" id="KW-0444">Lipid biosynthesis</keyword>
<dbReference type="Pfam" id="PF09465">
    <property type="entry name" value="LBR_tudor"/>
    <property type="match status" value="1"/>
</dbReference>
<dbReference type="PROSITE" id="PS01018">
    <property type="entry name" value="STEROL_REDUCT_2"/>
    <property type="match status" value="1"/>
</dbReference>
<evidence type="ECO:0000256" key="4">
    <source>
        <dbReference type="ARBA" id="ARBA00005402"/>
    </source>
</evidence>
<keyword evidence="21 33" id="KW-1207">Sterol metabolism</keyword>
<dbReference type="GO" id="GO:0006695">
    <property type="term" value="P:cholesterol biosynthetic process"/>
    <property type="evidence" value="ECO:0007669"/>
    <property type="project" value="UniProtKB-UniRule"/>
</dbReference>
<dbReference type="InterPro" id="IPR001171">
    <property type="entry name" value="ERG24_DHCR-like"/>
</dbReference>
<dbReference type="SUPFAM" id="SSF63748">
    <property type="entry name" value="Tudor/PWWP/MBT"/>
    <property type="match status" value="1"/>
</dbReference>
<evidence type="ECO:0000256" key="10">
    <source>
        <dbReference type="ARBA" id="ARBA00022553"/>
    </source>
</evidence>
<dbReference type="GO" id="GO:0005637">
    <property type="term" value="C:nuclear inner membrane"/>
    <property type="evidence" value="ECO:0007669"/>
    <property type="project" value="UniProtKB-SubCell"/>
</dbReference>
<keyword evidence="36" id="KW-1185">Reference proteome</keyword>
<feature type="domain" description="Tudor" evidence="34">
    <location>
        <begin position="4"/>
        <end position="62"/>
    </location>
</feature>
<dbReference type="EC" id="1.3.1.70" evidence="5"/>
<feature type="transmembrane region" description="Helical" evidence="33">
    <location>
        <begin position="118"/>
        <end position="137"/>
    </location>
</feature>
<dbReference type="Gene3D" id="2.30.30.140">
    <property type="match status" value="1"/>
</dbReference>
<dbReference type="FunFam" id="2.30.30.140:FF:000058">
    <property type="entry name" value="Lamin B receptor"/>
    <property type="match status" value="1"/>
</dbReference>
<comment type="pathway">
    <text evidence="3 33">Steroid biosynthesis; cholesterol biosynthesis.</text>
</comment>
<keyword evidence="23 33" id="KW-0753">Steroid metabolism</keyword>
<evidence type="ECO:0000256" key="3">
    <source>
        <dbReference type="ARBA" id="ARBA00004770"/>
    </source>
</evidence>
<feature type="transmembrane region" description="Helical" evidence="33">
    <location>
        <begin position="201"/>
        <end position="219"/>
    </location>
</feature>
<evidence type="ECO:0000256" key="28">
    <source>
        <dbReference type="ARBA" id="ARBA00031227"/>
    </source>
</evidence>
<feature type="transmembrane region" description="Helical" evidence="33">
    <location>
        <begin position="537"/>
        <end position="560"/>
    </location>
</feature>
<comment type="caution">
    <text evidence="33">Lacks conserved residue(s) required for the propagation of feature annotation.</text>
</comment>
<dbReference type="GO" id="GO:0003677">
    <property type="term" value="F:DNA binding"/>
    <property type="evidence" value="ECO:0007669"/>
    <property type="project" value="UniProtKB-KW"/>
</dbReference>
<comment type="similarity">
    <text evidence="4 33">Belongs to the ERG4/ERG24 family.</text>
</comment>
<dbReference type="AlphaFoldDB" id="A0A444TYX6"/>
<feature type="transmembrane region" description="Helical" evidence="33">
    <location>
        <begin position="324"/>
        <end position="342"/>
    </location>
</feature>
<evidence type="ECO:0000256" key="25">
    <source>
        <dbReference type="ARBA" id="ARBA00029624"/>
    </source>
</evidence>
<keyword evidence="19" id="KW-0238">DNA-binding</keyword>
<dbReference type="Pfam" id="PF01222">
    <property type="entry name" value="ERG4_ERG24"/>
    <property type="match status" value="1"/>
</dbReference>
<evidence type="ECO:0000256" key="32">
    <source>
        <dbReference type="ARBA" id="ARBA00049367"/>
    </source>
</evidence>
<dbReference type="EMBL" id="SCEB01215705">
    <property type="protein sequence ID" value="RXM28154.1"/>
    <property type="molecule type" value="Genomic_DNA"/>
</dbReference>
<feature type="transmembrane region" description="Helical" evidence="33">
    <location>
        <begin position="388"/>
        <end position="407"/>
    </location>
</feature>
<evidence type="ECO:0000256" key="12">
    <source>
        <dbReference type="ARBA" id="ARBA00022778"/>
    </source>
</evidence>
<keyword evidence="17 33" id="KW-0756">Sterol biosynthesis</keyword>
<feature type="transmembrane region" description="Helical" evidence="33">
    <location>
        <begin position="162"/>
        <end position="180"/>
    </location>
</feature>
<feature type="transmembrane region" description="Helical" evidence="33">
    <location>
        <begin position="354"/>
        <end position="376"/>
    </location>
</feature>
<dbReference type="GO" id="GO:0050613">
    <property type="term" value="F:Delta14-sterol reductase activity"/>
    <property type="evidence" value="ECO:0007669"/>
    <property type="project" value="UniProtKB-EC"/>
</dbReference>
<proteinExistence type="inferred from homology"/>
<accession>A0A444TYX6</accession>
<dbReference type="InterPro" id="IPR019023">
    <property type="entry name" value="Lamin-B_rcpt_of_tudor"/>
</dbReference>
<feature type="transmembrane region" description="Helical" evidence="33">
    <location>
        <begin position="231"/>
        <end position="251"/>
    </location>
</feature>
<gene>
    <name evidence="35" type="ORF">EOD39_10011</name>
</gene>
<reference evidence="35 36" key="1">
    <citation type="submission" date="2019-01" db="EMBL/GenBank/DDBJ databases">
        <title>Draft Genome and Complete Hox-Cluster Characterization of the Sterlet Sturgeon (Acipenser ruthenus).</title>
        <authorList>
            <person name="Wei Q."/>
        </authorList>
    </citation>
    <scope>NUCLEOTIDE SEQUENCE [LARGE SCALE GENOMIC DNA]</scope>
    <source>
        <strain evidence="35">WHYD16114868_AA</strain>
        <tissue evidence="35">Blood</tissue>
    </source>
</reference>
<evidence type="ECO:0000256" key="7">
    <source>
        <dbReference type="ARBA" id="ARBA00022490"/>
    </source>
</evidence>
<dbReference type="Gene3D" id="1.20.120.1630">
    <property type="match status" value="2"/>
</dbReference>
<keyword evidence="24" id="KW-0539">Nucleus</keyword>
<comment type="subcellular location">
    <subcellularLocation>
        <location evidence="2">Cytoplasm</location>
    </subcellularLocation>
    <subcellularLocation>
        <location evidence="33">Endoplasmic reticulum membrane</location>
        <topology evidence="33">Multi-pass membrane protein</topology>
    </subcellularLocation>
    <subcellularLocation>
        <location evidence="1">Nucleus inner membrane</location>
        <topology evidence="1">Multi-pass membrane protein</topology>
    </subcellularLocation>
</comment>
<dbReference type="PANTHER" id="PTHR21257:SF55">
    <property type="entry name" value="DELTA(14)-STEROL REDUCTASE LBR"/>
    <property type="match status" value="1"/>
</dbReference>
<evidence type="ECO:0000256" key="23">
    <source>
        <dbReference type="ARBA" id="ARBA00023221"/>
    </source>
</evidence>
<comment type="catalytic activity">
    <reaction evidence="31">
        <text>5alpha-cholest-8,14-dien-3beta-ol + NADPH + H(+) = 5alpha-cholest-8-en-3beta-ol + NADP(+)</text>
        <dbReference type="Rhea" id="RHEA:46456"/>
        <dbReference type="ChEBI" id="CHEBI:15378"/>
        <dbReference type="ChEBI" id="CHEBI:16608"/>
        <dbReference type="ChEBI" id="CHEBI:57783"/>
        <dbReference type="ChEBI" id="CHEBI:58349"/>
        <dbReference type="ChEBI" id="CHEBI:86131"/>
    </reaction>
</comment>
<keyword evidence="20 33" id="KW-0472">Membrane</keyword>
<dbReference type="CDD" id="cd20381">
    <property type="entry name" value="Tudor_LBR"/>
    <property type="match status" value="1"/>
</dbReference>
<keyword evidence="16 33" id="KW-0560">Oxidoreductase</keyword>
<evidence type="ECO:0000256" key="33">
    <source>
        <dbReference type="RuleBase" id="RU369120"/>
    </source>
</evidence>
<keyword evidence="14 33" id="KW-0752">Steroid biosynthesis</keyword>
<dbReference type="InterPro" id="IPR018083">
    <property type="entry name" value="Sterol_reductase_CS"/>
</dbReference>
<feature type="transmembrane region" description="Helical" evidence="33">
    <location>
        <begin position="293"/>
        <end position="312"/>
    </location>
</feature>
<evidence type="ECO:0000256" key="30">
    <source>
        <dbReference type="ARBA" id="ARBA00048100"/>
    </source>
</evidence>
<evidence type="ECO:0000313" key="35">
    <source>
        <dbReference type="EMBL" id="RXM28154.1"/>
    </source>
</evidence>
<comment type="catalytic activity">
    <reaction evidence="32">
        <text>4,4-dimethyl-5alpha-cholesta-8,24-dien-3beta-ol + NADP(+) = 4,4-dimethyl-5alpha-cholesta-8,14,24-trien-3beta-ol + NADPH + H(+)</text>
        <dbReference type="Rhea" id="RHEA:18561"/>
        <dbReference type="ChEBI" id="CHEBI:15378"/>
        <dbReference type="ChEBI" id="CHEBI:17813"/>
        <dbReference type="ChEBI" id="CHEBI:18364"/>
        <dbReference type="ChEBI" id="CHEBI:57783"/>
        <dbReference type="ChEBI" id="CHEBI:58349"/>
        <dbReference type="EC" id="1.3.1.70"/>
    </reaction>
</comment>
<evidence type="ECO:0000256" key="21">
    <source>
        <dbReference type="ARBA" id="ARBA00023166"/>
    </source>
</evidence>
<keyword evidence="22 35" id="KW-0675">Receptor</keyword>
<feature type="transmembrane region" description="Helical" evidence="33">
    <location>
        <begin position="427"/>
        <end position="448"/>
    </location>
</feature>
<dbReference type="InterPro" id="IPR002999">
    <property type="entry name" value="Tudor"/>
</dbReference>
<evidence type="ECO:0000256" key="22">
    <source>
        <dbReference type="ARBA" id="ARBA00023170"/>
    </source>
</evidence>
<evidence type="ECO:0000256" key="16">
    <source>
        <dbReference type="ARBA" id="ARBA00023002"/>
    </source>
</evidence>
<dbReference type="PANTHER" id="PTHR21257">
    <property type="entry name" value="DELTA(14)-STEROL REDUCTASE"/>
    <property type="match status" value="1"/>
</dbReference>
<evidence type="ECO:0000256" key="29">
    <source>
        <dbReference type="ARBA" id="ARBA00032210"/>
    </source>
</evidence>
<dbReference type="UniPathway" id="UPA00063"/>
<evidence type="ECO:0000256" key="14">
    <source>
        <dbReference type="ARBA" id="ARBA00022955"/>
    </source>
</evidence>
<evidence type="ECO:0000256" key="31">
    <source>
        <dbReference type="ARBA" id="ARBA00048712"/>
    </source>
</evidence>
<keyword evidence="13 33" id="KW-0256">Endoplasmic reticulum</keyword>
<keyword evidence="9 33" id="KW-0153">Cholesterol metabolism</keyword>
<evidence type="ECO:0000313" key="36">
    <source>
        <dbReference type="Proteomes" id="UP000289886"/>
    </source>
</evidence>
<evidence type="ECO:0000256" key="18">
    <source>
        <dbReference type="ARBA" id="ARBA00023098"/>
    </source>
</evidence>